<name>A0A1G6LUQ4_9BURK</name>
<proteinExistence type="predicted"/>
<evidence type="ECO:0000313" key="1">
    <source>
        <dbReference type="EMBL" id="SDC46950.1"/>
    </source>
</evidence>
<dbReference type="STRING" id="187868.SAMN05192589_102260"/>
<dbReference type="RefSeq" id="WP_092740546.1">
    <property type="nucleotide sequence ID" value="NZ_FMZC01000002.1"/>
</dbReference>
<evidence type="ECO:0000313" key="2">
    <source>
        <dbReference type="Proteomes" id="UP000198781"/>
    </source>
</evidence>
<dbReference type="Proteomes" id="UP000198781">
    <property type="component" value="Unassembled WGS sequence"/>
</dbReference>
<keyword evidence="2" id="KW-1185">Reference proteome</keyword>
<organism evidence="1 2">
    <name type="scientific">Paracidovorax valerianellae</name>
    <dbReference type="NCBI Taxonomy" id="187868"/>
    <lineage>
        <taxon>Bacteria</taxon>
        <taxon>Pseudomonadati</taxon>
        <taxon>Pseudomonadota</taxon>
        <taxon>Betaproteobacteria</taxon>
        <taxon>Burkholderiales</taxon>
        <taxon>Comamonadaceae</taxon>
        <taxon>Paracidovorax</taxon>
    </lineage>
</organism>
<gene>
    <name evidence="1" type="ORF">SAMN05192589_102260</name>
</gene>
<protein>
    <submittedName>
        <fullName evidence="1">Uncharacterized protein</fullName>
    </submittedName>
</protein>
<sequence length="122" mass="13397">MTLRYLEFDYSEDDEGTGTWDAMASVTEPHLPALHAEIAEVLGWAHTAFKDQHGPIEDGAAWDYDLQAVREVSSVQTLAFDETTQRLVASAGTPALPRHTVTLSISGSPAFCEEFRPRFGGE</sequence>
<dbReference type="EMBL" id="FMZC01000002">
    <property type="protein sequence ID" value="SDC46950.1"/>
    <property type="molecule type" value="Genomic_DNA"/>
</dbReference>
<accession>A0A1G6LUQ4</accession>
<reference evidence="1 2" key="1">
    <citation type="submission" date="2016-10" db="EMBL/GenBank/DDBJ databases">
        <authorList>
            <person name="de Groot N.N."/>
        </authorList>
    </citation>
    <scope>NUCLEOTIDE SEQUENCE [LARGE SCALE GENOMIC DNA]</scope>
    <source>
        <strain evidence="1 2">DSM 16619</strain>
    </source>
</reference>
<dbReference type="OrthoDB" id="8685558at2"/>
<dbReference type="AlphaFoldDB" id="A0A1G6LUQ4"/>